<organism evidence="1 2">
    <name type="scientific">Aggregatibacter aphrophilus</name>
    <name type="common">Haemophilus aphrophilus</name>
    <dbReference type="NCBI Taxonomy" id="732"/>
    <lineage>
        <taxon>Bacteria</taxon>
        <taxon>Pseudomonadati</taxon>
        <taxon>Pseudomonadota</taxon>
        <taxon>Gammaproteobacteria</taxon>
        <taxon>Pasteurellales</taxon>
        <taxon>Pasteurellaceae</taxon>
        <taxon>Aggregatibacter</taxon>
    </lineage>
</organism>
<dbReference type="Proteomes" id="UP000253728">
    <property type="component" value="Unassembled WGS sequence"/>
</dbReference>
<dbReference type="AlphaFoldDB" id="A0A336N4F7"/>
<reference evidence="1 2" key="1">
    <citation type="submission" date="2018-06" db="EMBL/GenBank/DDBJ databases">
        <authorList>
            <consortium name="Pathogen Informatics"/>
            <person name="Doyle S."/>
        </authorList>
    </citation>
    <scope>NUCLEOTIDE SEQUENCE [LARGE SCALE GENOMIC DNA]</scope>
    <source>
        <strain evidence="1 2">NCTC5908</strain>
    </source>
</reference>
<proteinExistence type="predicted"/>
<sequence length="192" mass="22169">MEKGVKMKPEFRYFKCALNVEPVKSLYQQWNIDHEQRNKELDVIFDTIPFYEFWRGSESRIYGIVCSENNPEFEKIKEDKTYKFEMIEGGKVNITGNNRTKAGKAFNAKIQELRNILNQYPSFNDFMISELALNCWVFASNMAYIAVCGVASDHFIAKIPVKSEGFGGDDFPAIPECLTEIKQSEFLMLQGK</sequence>
<gene>
    <name evidence="1" type="ORF">NCTC5908_00653</name>
</gene>
<dbReference type="Pfam" id="PF17457">
    <property type="entry name" value="DUF5420"/>
    <property type="match status" value="1"/>
</dbReference>
<dbReference type="EMBL" id="UFSP01000001">
    <property type="protein sequence ID" value="SSY94000.1"/>
    <property type="molecule type" value="Genomic_DNA"/>
</dbReference>
<accession>A0A336N4F7</accession>
<evidence type="ECO:0000313" key="1">
    <source>
        <dbReference type="EMBL" id="SSY94000.1"/>
    </source>
</evidence>
<name>A0A336N4F7_AGGAP</name>
<protein>
    <submittedName>
        <fullName evidence="1">Uncharacterized protein</fullName>
    </submittedName>
</protein>
<evidence type="ECO:0000313" key="2">
    <source>
        <dbReference type="Proteomes" id="UP000253728"/>
    </source>
</evidence>
<dbReference type="InterPro" id="IPR035360">
    <property type="entry name" value="DUF5420"/>
</dbReference>